<feature type="transmembrane region" description="Helical" evidence="7">
    <location>
        <begin position="43"/>
        <end position="64"/>
    </location>
</feature>
<keyword evidence="5 7" id="KW-1133">Transmembrane helix</keyword>
<organism evidence="8 9">
    <name type="scientific">Desulfurobacterium indicum</name>
    <dbReference type="NCBI Taxonomy" id="1914305"/>
    <lineage>
        <taxon>Bacteria</taxon>
        <taxon>Pseudomonadati</taxon>
        <taxon>Aquificota</taxon>
        <taxon>Aquificia</taxon>
        <taxon>Desulfurobacteriales</taxon>
        <taxon>Desulfurobacteriaceae</taxon>
        <taxon>Desulfurobacterium</taxon>
    </lineage>
</organism>
<dbReference type="Pfam" id="PF03773">
    <property type="entry name" value="ArsP_1"/>
    <property type="match status" value="1"/>
</dbReference>
<proteinExistence type="inferred from homology"/>
<evidence type="ECO:0000313" key="9">
    <source>
        <dbReference type="Proteomes" id="UP000187408"/>
    </source>
</evidence>
<name>A0A1R1MN24_9BACT</name>
<comment type="subcellular location">
    <subcellularLocation>
        <location evidence="1">Cell membrane</location>
        <topology evidence="1">Multi-pass membrane protein</topology>
    </subcellularLocation>
</comment>
<evidence type="ECO:0000256" key="6">
    <source>
        <dbReference type="ARBA" id="ARBA00023136"/>
    </source>
</evidence>
<keyword evidence="9" id="KW-1185">Reference proteome</keyword>
<evidence type="ECO:0000256" key="3">
    <source>
        <dbReference type="ARBA" id="ARBA00022475"/>
    </source>
</evidence>
<dbReference type="STRING" id="1914305.BLW93_00700"/>
<dbReference type="OrthoDB" id="370558at2"/>
<evidence type="ECO:0000256" key="7">
    <source>
        <dbReference type="SAM" id="Phobius"/>
    </source>
</evidence>
<protein>
    <submittedName>
        <fullName evidence="8">Permease</fullName>
    </submittedName>
</protein>
<evidence type="ECO:0000256" key="4">
    <source>
        <dbReference type="ARBA" id="ARBA00022692"/>
    </source>
</evidence>
<reference evidence="8 9" key="1">
    <citation type="submission" date="2016-10" db="EMBL/GenBank/DDBJ databases">
        <title>Genome sequence of a sulfur-reducing bacterium Desulfurobacterium indicum K6013.</title>
        <authorList>
            <person name="Cao J."/>
            <person name="Shao Z."/>
            <person name="Alain K."/>
            <person name="Jebbar M."/>
        </authorList>
    </citation>
    <scope>NUCLEOTIDE SEQUENCE [LARGE SCALE GENOMIC DNA]</scope>
    <source>
        <strain evidence="8 9">K6013</strain>
    </source>
</reference>
<evidence type="ECO:0000256" key="1">
    <source>
        <dbReference type="ARBA" id="ARBA00004651"/>
    </source>
</evidence>
<dbReference type="InterPro" id="IPR005524">
    <property type="entry name" value="DUF318"/>
</dbReference>
<dbReference type="GO" id="GO:0005886">
    <property type="term" value="C:plasma membrane"/>
    <property type="evidence" value="ECO:0007669"/>
    <property type="project" value="UniProtKB-SubCell"/>
</dbReference>
<gene>
    <name evidence="8" type="ORF">BLW93_00700</name>
</gene>
<evidence type="ECO:0000256" key="5">
    <source>
        <dbReference type="ARBA" id="ARBA00022989"/>
    </source>
</evidence>
<accession>A0A1R1MN24</accession>
<feature type="transmembrane region" description="Helical" evidence="7">
    <location>
        <begin position="105"/>
        <end position="126"/>
    </location>
</feature>
<keyword evidence="3" id="KW-1003">Cell membrane</keyword>
<evidence type="ECO:0000256" key="2">
    <source>
        <dbReference type="ARBA" id="ARBA00006386"/>
    </source>
</evidence>
<keyword evidence="6 7" id="KW-0472">Membrane</keyword>
<dbReference type="AlphaFoldDB" id="A0A1R1MN24"/>
<comment type="caution">
    <text evidence="8">The sequence shown here is derived from an EMBL/GenBank/DDBJ whole genome shotgun (WGS) entry which is preliminary data.</text>
</comment>
<dbReference type="Proteomes" id="UP000187408">
    <property type="component" value="Unassembled WGS sequence"/>
</dbReference>
<feature type="transmembrane region" description="Helical" evidence="7">
    <location>
        <begin position="76"/>
        <end position="99"/>
    </location>
</feature>
<dbReference type="EMBL" id="MOEN01000002">
    <property type="protein sequence ID" value="OMH41221.1"/>
    <property type="molecule type" value="Genomic_DNA"/>
</dbReference>
<sequence>MNSTALIINGLTLLCLIFAFKKDRQKAKKALKIALKASLRMAPMVIMVILIIGLMLGFIPKVTIARIVGEKAGLKGIIVVAFVGAILHIPSLISFPLAASLLKSGASITSVAVFITTLTMIGIVTLPLEIRELGKKLALLRNGFSFIIAIIIGLIMGAIL</sequence>
<evidence type="ECO:0000313" key="8">
    <source>
        <dbReference type="EMBL" id="OMH41221.1"/>
    </source>
</evidence>
<dbReference type="RefSeq" id="WP_076712193.1">
    <property type="nucleotide sequence ID" value="NZ_MOEN01000002.1"/>
</dbReference>
<comment type="similarity">
    <text evidence="2">Belongs to the UPF0718 family.</text>
</comment>
<keyword evidence="4 7" id="KW-0812">Transmembrane</keyword>
<feature type="transmembrane region" description="Helical" evidence="7">
    <location>
        <begin position="138"/>
        <end position="159"/>
    </location>
</feature>